<evidence type="ECO:0000259" key="2">
    <source>
        <dbReference type="Pfam" id="PF21307"/>
    </source>
</evidence>
<dbReference type="PANTHER" id="PTHR31084:SF0">
    <property type="entry name" value="ALPHA-L-FUCOSIDASE 2"/>
    <property type="match status" value="1"/>
</dbReference>
<dbReference type="EMBL" id="WHOC01000105">
    <property type="protein sequence ID" value="NOU88266.1"/>
    <property type="molecule type" value="Genomic_DNA"/>
</dbReference>
<evidence type="ECO:0000259" key="3">
    <source>
        <dbReference type="Pfam" id="PF22124"/>
    </source>
</evidence>
<dbReference type="Proteomes" id="UP000658690">
    <property type="component" value="Unassembled WGS sequence"/>
</dbReference>
<evidence type="ECO:0000313" key="4">
    <source>
        <dbReference type="EMBL" id="NOU88266.1"/>
    </source>
</evidence>
<feature type="domain" description="Alpha fucosidase A-like C-terminal" evidence="2">
    <location>
        <begin position="671"/>
        <end position="761"/>
    </location>
</feature>
<keyword evidence="4" id="KW-0378">Hydrolase</keyword>
<keyword evidence="5" id="KW-1185">Reference proteome</keyword>
<dbReference type="Gene3D" id="1.50.10.10">
    <property type="match status" value="1"/>
</dbReference>
<name>A0ABX1Z7R2_9BACL</name>
<sequence>MSEARLEYKERLFFRSPAKHWDEAFPIGNGRLGAMIFGGPCSERLQLNEDSLWYGGPRDRHNPDALVYLPEIRRLIFEGKLKEAEYLASLALTAIPETQRHYVPLGDLFLHFQTLDDNQVIDYERELDLSEAVVSISFKAGKVHYRRKIFASYPDGAIVIRLTADTPGQISFTARMGRERFRYVDHIRTEEGNSIMMSGNSGGGVNYCGVLMCKPEGGQMRTIGEHLVVTNADAVTLVISTATDFRESDPESSAFANAKRAASQTYIDLLTAHIEDYCKLFERTSLRLDAAFKAVEQDTSKRLEQMKAGAEDPGLLALYFQYGRYLLIASSRPGSLPANLQGIWNKDMLPAWDSKFTININTQMNYWPAEICNLPECHEPLFELIERMIPNGRRTAQVMYGCDGSAAHHNTDIWADTAPQDLYLPSTYWPLGLAWLCLHLWEHYQFERNEAFLKRAYPMMKEAAAFLVGYMVELPGGVLVTCPSVSPENTYRLPNGETGVLCYGPSMDSQIARELFLACLAAGEQLETDMDFLTTLKLTMDKLPQPQIGRHGQIQEWIEDYEEVEPGHRHISHLFALHPGTQITPEKTPSLSTAARRTLERRLTNGGGHTGWSRAWIVNFWARLGDAEEAYENVTALLTHSTLPNLLDNHPPFQIDGNFGGTAGIAEMLLQSHADAIHLLPALPNAWSNGEVTGLRARGAVTVDMAWKDGQLQHALLKPDYKGVYRFRCNLPIQLWIEGEIYETTQLDASTYSFEAEAGTAVHVLAKAESKPAN</sequence>
<evidence type="ECO:0000259" key="1">
    <source>
        <dbReference type="Pfam" id="PF14498"/>
    </source>
</evidence>
<protein>
    <submittedName>
        <fullName evidence="4">Glycoside hydrolase family 95 protein</fullName>
    </submittedName>
</protein>
<dbReference type="Pfam" id="PF21307">
    <property type="entry name" value="Glyco_hydro_95_C"/>
    <property type="match status" value="1"/>
</dbReference>
<reference evidence="4 5" key="1">
    <citation type="submission" date="2019-10" db="EMBL/GenBank/DDBJ databases">
        <title>Description of Paenibacillus choica sp. nov.</title>
        <authorList>
            <person name="Carlier A."/>
            <person name="Qi S."/>
        </authorList>
    </citation>
    <scope>NUCLEOTIDE SEQUENCE [LARGE SCALE GENOMIC DNA]</scope>
    <source>
        <strain evidence="4 5">LMG 31460</strain>
    </source>
</reference>
<proteinExistence type="predicted"/>
<dbReference type="InterPro" id="IPR027414">
    <property type="entry name" value="GH95_N_dom"/>
</dbReference>
<feature type="domain" description="Glycosyl hydrolase family 95 catalytic" evidence="3">
    <location>
        <begin position="266"/>
        <end position="669"/>
    </location>
</feature>
<feature type="domain" description="Glycosyl hydrolase family 95 N-terminal" evidence="1">
    <location>
        <begin position="12"/>
        <end position="247"/>
    </location>
</feature>
<gene>
    <name evidence="4" type="ORF">GC102_21230</name>
</gene>
<dbReference type="Pfam" id="PF14498">
    <property type="entry name" value="Glyco_hyd_65N_2"/>
    <property type="match status" value="1"/>
</dbReference>
<accession>A0ABX1Z7R2</accession>
<dbReference type="InterPro" id="IPR054363">
    <property type="entry name" value="GH95_cat"/>
</dbReference>
<evidence type="ECO:0000313" key="5">
    <source>
        <dbReference type="Proteomes" id="UP000658690"/>
    </source>
</evidence>
<dbReference type="PIRSF" id="PIRSF007663">
    <property type="entry name" value="UCP007663"/>
    <property type="match status" value="1"/>
</dbReference>
<dbReference type="InterPro" id="IPR012341">
    <property type="entry name" value="6hp_glycosidase-like_sf"/>
</dbReference>
<dbReference type="GO" id="GO:0016787">
    <property type="term" value="F:hydrolase activity"/>
    <property type="evidence" value="ECO:0007669"/>
    <property type="project" value="UniProtKB-KW"/>
</dbReference>
<dbReference type="InterPro" id="IPR049053">
    <property type="entry name" value="AFCA-like_C"/>
</dbReference>
<dbReference type="RefSeq" id="WP_171691291.1">
    <property type="nucleotide sequence ID" value="NZ_WHOC01000105.1"/>
</dbReference>
<dbReference type="PANTHER" id="PTHR31084">
    <property type="entry name" value="ALPHA-L-FUCOSIDASE 2"/>
    <property type="match status" value="1"/>
</dbReference>
<dbReference type="SUPFAM" id="SSF48208">
    <property type="entry name" value="Six-hairpin glycosidases"/>
    <property type="match status" value="1"/>
</dbReference>
<dbReference type="InterPro" id="IPR008928">
    <property type="entry name" value="6-hairpin_glycosidase_sf"/>
</dbReference>
<comment type="caution">
    <text evidence="4">The sequence shown here is derived from an EMBL/GenBank/DDBJ whole genome shotgun (WGS) entry which is preliminary data.</text>
</comment>
<dbReference type="InterPro" id="IPR016518">
    <property type="entry name" value="Alpha-L-fucosidase"/>
</dbReference>
<dbReference type="Pfam" id="PF22124">
    <property type="entry name" value="Glyco_hydro_95_cat"/>
    <property type="match status" value="1"/>
</dbReference>
<organism evidence="4 5">
    <name type="scientific">Paenibacillus germinis</name>
    <dbReference type="NCBI Taxonomy" id="2654979"/>
    <lineage>
        <taxon>Bacteria</taxon>
        <taxon>Bacillati</taxon>
        <taxon>Bacillota</taxon>
        <taxon>Bacilli</taxon>
        <taxon>Bacillales</taxon>
        <taxon>Paenibacillaceae</taxon>
        <taxon>Paenibacillus</taxon>
    </lineage>
</organism>